<keyword evidence="7 8" id="KW-0472">Membrane</keyword>
<dbReference type="PANTHER" id="PTHR34975:SF2">
    <property type="entry name" value="SPORE GERMINATION PROTEIN A2"/>
    <property type="match status" value="1"/>
</dbReference>
<comment type="subcellular location">
    <subcellularLocation>
        <location evidence="1">Membrane</location>
        <topology evidence="1">Multi-pass membrane protein</topology>
    </subcellularLocation>
</comment>
<dbReference type="InterPro" id="IPR004761">
    <property type="entry name" value="Spore_GerAB"/>
</dbReference>
<dbReference type="NCBIfam" id="TIGR00912">
    <property type="entry name" value="2A0309"/>
    <property type="match status" value="1"/>
</dbReference>
<keyword evidence="5 8" id="KW-0812">Transmembrane</keyword>
<evidence type="ECO:0000256" key="8">
    <source>
        <dbReference type="SAM" id="Phobius"/>
    </source>
</evidence>
<accession>A0A1B1YBC2</accession>
<feature type="transmembrane region" description="Helical" evidence="8">
    <location>
        <begin position="267"/>
        <end position="285"/>
    </location>
</feature>
<protein>
    <submittedName>
        <fullName evidence="9">Spore gernimation protein</fullName>
    </submittedName>
</protein>
<feature type="transmembrane region" description="Helical" evidence="8">
    <location>
        <begin position="35"/>
        <end position="55"/>
    </location>
</feature>
<feature type="transmembrane region" description="Helical" evidence="8">
    <location>
        <begin position="297"/>
        <end position="315"/>
    </location>
</feature>
<dbReference type="Proteomes" id="UP000092971">
    <property type="component" value="Chromosome"/>
</dbReference>
<dbReference type="Pfam" id="PF03845">
    <property type="entry name" value="Spore_permease"/>
    <property type="match status" value="1"/>
</dbReference>
<dbReference type="OrthoDB" id="1675410at2"/>
<dbReference type="EMBL" id="CP014672">
    <property type="protein sequence ID" value="ANW98054.1"/>
    <property type="molecule type" value="Genomic_DNA"/>
</dbReference>
<dbReference type="GO" id="GO:0016020">
    <property type="term" value="C:membrane"/>
    <property type="evidence" value="ECO:0007669"/>
    <property type="project" value="UniProtKB-SubCell"/>
</dbReference>
<evidence type="ECO:0000313" key="10">
    <source>
        <dbReference type="Proteomes" id="UP000092971"/>
    </source>
</evidence>
<evidence type="ECO:0000256" key="1">
    <source>
        <dbReference type="ARBA" id="ARBA00004141"/>
    </source>
</evidence>
<proteinExistence type="inferred from homology"/>
<organism evidence="9 10">
    <name type="scientific">Thermoclostridium stercorarium subsp. thermolacticum DSM 2910</name>
    <dbReference type="NCBI Taxonomy" id="1121336"/>
    <lineage>
        <taxon>Bacteria</taxon>
        <taxon>Bacillati</taxon>
        <taxon>Bacillota</taxon>
        <taxon>Clostridia</taxon>
        <taxon>Eubacteriales</taxon>
        <taxon>Oscillospiraceae</taxon>
        <taxon>Thermoclostridium</taxon>
    </lineage>
</organism>
<name>A0A1B1YBC2_THEST</name>
<dbReference type="GO" id="GO:0009847">
    <property type="term" value="P:spore germination"/>
    <property type="evidence" value="ECO:0007669"/>
    <property type="project" value="InterPro"/>
</dbReference>
<evidence type="ECO:0000256" key="5">
    <source>
        <dbReference type="ARBA" id="ARBA00022692"/>
    </source>
</evidence>
<dbReference type="AlphaFoldDB" id="A0A1B1YBC2"/>
<feature type="transmembrane region" description="Helical" evidence="8">
    <location>
        <begin position="211"/>
        <end position="238"/>
    </location>
</feature>
<feature type="transmembrane region" description="Helical" evidence="8">
    <location>
        <begin position="76"/>
        <end position="99"/>
    </location>
</feature>
<reference evidence="9 10" key="1">
    <citation type="submission" date="2016-02" db="EMBL/GenBank/DDBJ databases">
        <title>Comparison of Clostridium stercorarium subspecies using comparative genomics and transcriptomics.</title>
        <authorList>
            <person name="Schellenberg J."/>
            <person name="Thallinger G."/>
            <person name="Levin D.B."/>
            <person name="Zhang X."/>
            <person name="Alvare G."/>
            <person name="Fristensky B."/>
            <person name="Sparling R."/>
        </authorList>
    </citation>
    <scope>NUCLEOTIDE SEQUENCE [LARGE SCALE GENOMIC DNA]</scope>
    <source>
        <strain evidence="9 10">DSM 2910</strain>
    </source>
</reference>
<dbReference type="RefSeq" id="WP_015358328.1">
    <property type="nucleotide sequence ID" value="NZ_CP014672.1"/>
</dbReference>
<evidence type="ECO:0000256" key="3">
    <source>
        <dbReference type="ARBA" id="ARBA00022448"/>
    </source>
</evidence>
<evidence type="ECO:0000256" key="7">
    <source>
        <dbReference type="ARBA" id="ARBA00023136"/>
    </source>
</evidence>
<feature type="transmembrane region" description="Helical" evidence="8">
    <location>
        <begin position="330"/>
        <end position="349"/>
    </location>
</feature>
<sequence length="381" mass="42812">MVKITDKEAICILVLFLLGSSIVIGTGTEVENDAWIAGIFGLVFFIPFALIYARIQALYYGKDLFEISKLLFGKTIGTFIIILYTWYSLHLGALVLRNFSEFANITTLNDTPLIVVMLSFSIIIIAAARSGIEVIGRLCTYALPLVIFVLFLMEMLSIRQMQFNHIKPVFVHGFPRILEAGFSAFSFPFAESVVFLGVFYALKKKNSAYKVLVIGAVISGIILITLTMVNIFILGAVVKDFYFPSYSSFARIRLGNFLQKMEGTISVSYAITCLIKSSVCLFVACKGISALFGLEDYGLITIQTGLIMTYLSFIVYDNTVEMQNWVSETYSYYAFPFQVIIPVIAWIFAEIKSRWRIFKEKSKKSGTRKRKNVSTGNMQSD</sequence>
<dbReference type="PANTHER" id="PTHR34975">
    <property type="entry name" value="SPORE GERMINATION PROTEIN A2"/>
    <property type="match status" value="1"/>
</dbReference>
<comment type="similarity">
    <text evidence="2">Belongs to the amino acid-polyamine-organocation (APC) superfamily. Spore germination protein (SGP) (TC 2.A.3.9) family.</text>
</comment>
<evidence type="ECO:0000256" key="6">
    <source>
        <dbReference type="ARBA" id="ARBA00022989"/>
    </source>
</evidence>
<feature type="transmembrane region" description="Helical" evidence="8">
    <location>
        <begin position="180"/>
        <end position="202"/>
    </location>
</feature>
<evidence type="ECO:0000256" key="4">
    <source>
        <dbReference type="ARBA" id="ARBA00022544"/>
    </source>
</evidence>
<feature type="transmembrane region" description="Helical" evidence="8">
    <location>
        <begin position="111"/>
        <end position="128"/>
    </location>
</feature>
<evidence type="ECO:0000256" key="2">
    <source>
        <dbReference type="ARBA" id="ARBA00007998"/>
    </source>
</evidence>
<keyword evidence="6 8" id="KW-1133">Transmembrane helix</keyword>
<keyword evidence="3" id="KW-0813">Transport</keyword>
<evidence type="ECO:0000313" key="9">
    <source>
        <dbReference type="EMBL" id="ANW98054.1"/>
    </source>
</evidence>
<gene>
    <name evidence="9" type="ORF">CSTERTH_02845</name>
</gene>
<keyword evidence="4" id="KW-0309">Germination</keyword>
<feature type="transmembrane region" description="Helical" evidence="8">
    <location>
        <begin position="140"/>
        <end position="160"/>
    </location>
</feature>